<evidence type="ECO:0000313" key="5">
    <source>
        <dbReference type="WBParaSite" id="Hba_21656"/>
    </source>
</evidence>
<dbReference type="GO" id="GO:0006888">
    <property type="term" value="P:endoplasmic reticulum to Golgi vesicle-mediated transport"/>
    <property type="evidence" value="ECO:0007669"/>
    <property type="project" value="UniProtKB-UniRule"/>
</dbReference>
<dbReference type="GO" id="GO:0005783">
    <property type="term" value="C:endoplasmic reticulum"/>
    <property type="evidence" value="ECO:0007669"/>
    <property type="project" value="UniProtKB-SubCell"/>
</dbReference>
<accession>A0A1I7XVR2</accession>
<comment type="subcellular location">
    <subcellularLocation>
        <location evidence="3">Endoplasmic reticulum</location>
    </subcellularLocation>
    <subcellularLocation>
        <location evidence="3">Golgi apparatus</location>
        <location evidence="3">cis-Golgi network</location>
    </subcellularLocation>
</comment>
<name>A0A1I7XVR2_HETBA</name>
<protein>
    <recommendedName>
        <fullName evidence="3">Trafficking protein particle complex subunit</fullName>
    </recommendedName>
</protein>
<keyword evidence="2 3" id="KW-0931">ER-Golgi transport</keyword>
<evidence type="ECO:0000313" key="4">
    <source>
        <dbReference type="Proteomes" id="UP000095283"/>
    </source>
</evidence>
<dbReference type="Gene3D" id="2.30.42.40">
    <property type="match status" value="1"/>
</dbReference>
<dbReference type="InterPro" id="IPR007233">
    <property type="entry name" value="TRAPPC"/>
</dbReference>
<dbReference type="GO" id="GO:0030008">
    <property type="term" value="C:TRAPP complex"/>
    <property type="evidence" value="ECO:0007669"/>
    <property type="project" value="UniProtKB-UniRule"/>
</dbReference>
<comment type="similarity">
    <text evidence="3">Belongs to the TRAPP small subunits family.</text>
</comment>
<dbReference type="AlphaFoldDB" id="A0A1I7XVR2"/>
<dbReference type="SMART" id="SM01399">
    <property type="entry name" value="Sybindin"/>
    <property type="match status" value="1"/>
</dbReference>
<keyword evidence="3" id="KW-0333">Golgi apparatus</keyword>
<evidence type="ECO:0000256" key="1">
    <source>
        <dbReference type="ARBA" id="ARBA00022448"/>
    </source>
</evidence>
<comment type="subunit">
    <text evidence="3">Part of the multisubunit transport protein particle (TRAPP) complex.</text>
</comment>
<reference evidence="5" key="1">
    <citation type="submission" date="2016-11" db="UniProtKB">
        <authorList>
            <consortium name="WormBaseParasite"/>
        </authorList>
    </citation>
    <scope>IDENTIFICATION</scope>
</reference>
<dbReference type="GO" id="GO:0005794">
    <property type="term" value="C:Golgi apparatus"/>
    <property type="evidence" value="ECO:0007669"/>
    <property type="project" value="UniProtKB-SubCell"/>
</dbReference>
<keyword evidence="1 3" id="KW-0813">Transport</keyword>
<keyword evidence="3" id="KW-0256">Endoplasmic reticulum</keyword>
<keyword evidence="4" id="KW-1185">Reference proteome</keyword>
<organism evidence="4 5">
    <name type="scientific">Heterorhabditis bacteriophora</name>
    <name type="common">Entomopathogenic nematode worm</name>
    <dbReference type="NCBI Taxonomy" id="37862"/>
    <lineage>
        <taxon>Eukaryota</taxon>
        <taxon>Metazoa</taxon>
        <taxon>Ecdysozoa</taxon>
        <taxon>Nematoda</taxon>
        <taxon>Chromadorea</taxon>
        <taxon>Rhabditida</taxon>
        <taxon>Rhabditina</taxon>
        <taxon>Rhabditomorpha</taxon>
        <taxon>Strongyloidea</taxon>
        <taxon>Heterorhabditidae</taxon>
        <taxon>Heterorhabditis</taxon>
    </lineage>
</organism>
<dbReference type="Gene3D" id="3.30.450.70">
    <property type="match status" value="1"/>
</dbReference>
<dbReference type="WBParaSite" id="Hba_21656">
    <property type="protein sequence ID" value="Hba_21656"/>
    <property type="gene ID" value="Hba_21656"/>
</dbReference>
<evidence type="ECO:0000256" key="3">
    <source>
        <dbReference type="RuleBase" id="RU366065"/>
    </source>
</evidence>
<evidence type="ECO:0000256" key="2">
    <source>
        <dbReference type="ARBA" id="ARBA00022892"/>
    </source>
</evidence>
<proteinExistence type="inferred from homology"/>
<dbReference type="Proteomes" id="UP000095283">
    <property type="component" value="Unplaced"/>
</dbReference>
<sequence length="221" mass="25262">MSIYQVFVISRAGSLIYDWEAKSEMVRHVLLYLSLSFEIDIASFKFTVKILRYYVTSVNGFQVSGTRFFVDGKEHNVLLYLENKENYPVNLKFSPPTISTNEKIILSSMFHSLFTIAVQLSPVTKSSGIEMTIDNPTFLNKIPDQCGYIVFSKDEGIVKSDGDLANRDLAALIVEKILNLSRMDILPNTKFNQISVVFKEYFYTISQSGKYTFIVKRRLNA</sequence>
<dbReference type="Pfam" id="PF04099">
    <property type="entry name" value="Sybindin"/>
    <property type="match status" value="1"/>
</dbReference>